<dbReference type="InterPro" id="IPR039659">
    <property type="entry name" value="SPT5"/>
</dbReference>
<keyword evidence="16" id="KW-1185">Reference proteome</keyword>
<dbReference type="InterPro" id="IPR005100">
    <property type="entry name" value="NGN-domain"/>
</dbReference>
<keyword evidence="3" id="KW-0678">Repressor</keyword>
<dbReference type="InterPro" id="IPR057934">
    <property type="entry name" value="KOW_Spt5_7"/>
</dbReference>
<dbReference type="FunFam" id="2.30.30.30:FF:000027">
    <property type="entry name" value="Transcription elongation factor SPT5"/>
    <property type="match status" value="1"/>
</dbReference>
<evidence type="ECO:0000256" key="10">
    <source>
        <dbReference type="ARBA" id="ARBA00056652"/>
    </source>
</evidence>
<dbReference type="Pfam" id="PF23291">
    <property type="entry name" value="KOW4_SPT5"/>
    <property type="match status" value="1"/>
</dbReference>
<keyword evidence="5" id="KW-0677">Repeat</keyword>
<dbReference type="CDD" id="cd06083">
    <property type="entry name" value="KOW_Spt5_3"/>
    <property type="match status" value="1"/>
</dbReference>
<dbReference type="CDD" id="cd09888">
    <property type="entry name" value="NGN_Euk"/>
    <property type="match status" value="1"/>
</dbReference>
<dbReference type="CDD" id="cd06084">
    <property type="entry name" value="KOW_Spt5_4"/>
    <property type="match status" value="1"/>
</dbReference>
<sequence length="1046" mass="115560">MARRGRDDDDDEVEEEEEEEDAYDLDEEEEDDEDDYEEETRRGKASRGGGGGKAGGGRKRSREDNFIDDSAIEDEDEDEDDDGGARPRKKGGGGVRGFFDEEAQVDEDEEEEDDGEGEDDFINDAGADIPDEDVVRGSRRHSMPMRDEEEDIDEIERQVRERYARSTHIEYGEEAAEVEQQALLPSVKDPKLWMVKCAIGHERETAICLMQKYIDRSDLQIKSVVALDHLKNYIYVEAEKEAHVKEACKGLRNIYASAKITLVPIKEMADVLSVESKSVDLSRDSWVRMKLGIYKGDLAKVVDVDNVRQRVDVKLIPRIDLQALASKLEGREAVKKKAFVPPPRFFNIDEAREMHIRVERRRDKESGEYFEWVDNLKFKDGFLYKSVSTKSIHTNNIQPSFDELEKFRKPGDDMNGDMASLSTLFANRKKGHFMKGDAVIVIKGDLKNLEGWVEKVEDETVHIRPKITDLPKTLAFNEKELCKYFKPGDHVKVISGVQEGATGMVVKVEGHVLIILSDTTKEHIRVFADHVVESSEITTGITRIGDYELHDLVLLDNLSFGVIIRVETEAFQVLKGVPDRPEVVLVKLREIKSKIDRRASAKDRSNNIIATKDVVRVVEGACKGKQGPVEHIHKGILFIYDRHHLEHAGFICAKAQSCLLVGGSAGGRRGNGMDTADARLGALRSPASILQSPGRLPPRGPHMNYGGRFGGGRGGRGHDALVGKCIKIKSGPYKGYRGRVKEVTGALVRVELDSLMKIVTVKRDDIADTPTVATPFREPRYSLGGETPMHPSRTPHHAYQTPMRDPGATPIHDGMRTPMRSRAWAPMSPPRDNWEDGNPATWGSSPAYQPGTPPARPYEAPTPGSGWANTPGVSFNDAPTPRENYANAPSPYVPSTPVGQPMTPNSAAYLPGTPGGQPMTPGNVGMDIMSPIIGGEGEGTWLLPDVLVNVLRGGDDGPGVVREVLGDGSCRVLLGSSGSGDMVTVLPNELEVIRPKKSDRIKILNGNFRGYTGKLIGIDGSDGIVKLDDTYEVKILDMVILAKLAT</sequence>
<dbReference type="InterPro" id="IPR041975">
    <property type="entry name" value="KOW_Spt5_2"/>
</dbReference>
<reference evidence="16" key="1">
    <citation type="submission" date="2024-06" db="EMBL/GenBank/DDBJ databases">
        <authorList>
            <person name="Ryan C."/>
        </authorList>
    </citation>
    <scope>NUCLEOTIDE SEQUENCE [LARGE SCALE GENOMIC DNA]</scope>
</reference>
<keyword evidence="8 11" id="KW-0804">Transcription</keyword>
<dbReference type="PANTHER" id="PTHR11125:SF7">
    <property type="entry name" value="TRANSCRIPTION ELONGATION FACTOR SPT5"/>
    <property type="match status" value="1"/>
</dbReference>
<feature type="region of interest" description="Disordered" evidence="12">
    <location>
        <begin position="820"/>
        <end position="923"/>
    </location>
</feature>
<dbReference type="InterPro" id="IPR006645">
    <property type="entry name" value="NGN-like_dom"/>
</dbReference>
<dbReference type="InterPro" id="IPR008991">
    <property type="entry name" value="Translation_prot_SH3-like_sf"/>
</dbReference>
<dbReference type="FunFam" id="2.30.30.30:FF:000028">
    <property type="entry name" value="Transcription elongation factor SPT5"/>
    <property type="match status" value="1"/>
</dbReference>
<evidence type="ECO:0000256" key="1">
    <source>
        <dbReference type="ARBA" id="ARBA00004123"/>
    </source>
</evidence>
<feature type="domain" description="KOW" evidence="14">
    <location>
        <begin position="484"/>
        <end position="511"/>
    </location>
</feature>
<feature type="compositionally biased region" description="Acidic residues" evidence="12">
    <location>
        <begin position="66"/>
        <end position="82"/>
    </location>
</feature>
<dbReference type="EMBL" id="OZ075146">
    <property type="protein sequence ID" value="CAL5051718.1"/>
    <property type="molecule type" value="Genomic_DNA"/>
</dbReference>
<dbReference type="InterPro" id="IPR014722">
    <property type="entry name" value="Rib_uL2_dom2"/>
</dbReference>
<dbReference type="Pfam" id="PF23290">
    <property type="entry name" value="KOW5_SPT5"/>
    <property type="match status" value="1"/>
</dbReference>
<protein>
    <recommendedName>
        <fullName evidence="11">Transcription elongation factor SPT5</fullName>
    </recommendedName>
</protein>
<dbReference type="PANTHER" id="PTHR11125">
    <property type="entry name" value="SUPPRESSOR OF TY 5"/>
    <property type="match status" value="1"/>
</dbReference>
<feature type="compositionally biased region" description="Acidic residues" evidence="12">
    <location>
        <begin position="100"/>
        <end position="122"/>
    </location>
</feature>
<keyword evidence="6" id="KW-0805">Transcription regulation</keyword>
<dbReference type="InterPro" id="IPR041976">
    <property type="entry name" value="KOW_Spt5_3"/>
</dbReference>
<dbReference type="CDD" id="cd06085">
    <property type="entry name" value="KOW_Spt5_5"/>
    <property type="match status" value="1"/>
</dbReference>
<dbReference type="Pfam" id="PF23287">
    <property type="entry name" value="KOW7_SPT5"/>
    <property type="match status" value="1"/>
</dbReference>
<dbReference type="InterPro" id="IPR041977">
    <property type="entry name" value="KOW_Spt5_4"/>
</dbReference>
<reference evidence="15 16" key="2">
    <citation type="submission" date="2024-10" db="EMBL/GenBank/DDBJ databases">
        <authorList>
            <person name="Ryan C."/>
        </authorList>
    </citation>
    <scope>NUCLEOTIDE SEQUENCE [LARGE SCALE GENOMIC DNA]</scope>
</reference>
<evidence type="ECO:0000256" key="12">
    <source>
        <dbReference type="SAM" id="MobiDB-lite"/>
    </source>
</evidence>
<dbReference type="InterPro" id="IPR036735">
    <property type="entry name" value="NGN_dom_sf"/>
</dbReference>
<dbReference type="InterPro" id="IPR022581">
    <property type="entry name" value="Spt5_N"/>
</dbReference>
<evidence type="ECO:0000256" key="6">
    <source>
        <dbReference type="ARBA" id="ARBA00023015"/>
    </source>
</evidence>
<dbReference type="InterPro" id="IPR017071">
    <property type="entry name" value="TF_Spt5_eukaryote"/>
</dbReference>
<dbReference type="InterPro" id="IPR041973">
    <property type="entry name" value="KOW_Spt5_1"/>
</dbReference>
<feature type="domain" description="KOW" evidence="14">
    <location>
        <begin position="432"/>
        <end position="459"/>
    </location>
</feature>
<evidence type="ECO:0000256" key="5">
    <source>
        <dbReference type="ARBA" id="ARBA00022737"/>
    </source>
</evidence>
<dbReference type="SUPFAM" id="SSF50104">
    <property type="entry name" value="Translation proteins SH3-like domain"/>
    <property type="match status" value="1"/>
</dbReference>
<evidence type="ECO:0000313" key="16">
    <source>
        <dbReference type="Proteomes" id="UP001497457"/>
    </source>
</evidence>
<keyword evidence="4" id="KW-0597">Phosphoprotein</keyword>
<feature type="compositionally biased region" description="Gly residues" evidence="12">
    <location>
        <begin position="46"/>
        <end position="55"/>
    </location>
</feature>
<dbReference type="CDD" id="cd06081">
    <property type="entry name" value="KOW_Spt5_1"/>
    <property type="match status" value="1"/>
</dbReference>
<dbReference type="CDD" id="cd06082">
    <property type="entry name" value="KOW_Spt5_2"/>
    <property type="match status" value="1"/>
</dbReference>
<dbReference type="InterPro" id="IPR057935">
    <property type="entry name" value="KOW_Spt5_6_plant"/>
</dbReference>
<dbReference type="InterPro" id="IPR005825">
    <property type="entry name" value="Ribosomal_uL24_CS"/>
</dbReference>
<keyword evidence="9 11" id="KW-0539">Nucleus</keyword>
<dbReference type="InterPro" id="IPR041978">
    <property type="entry name" value="KOW_Spt5_5"/>
</dbReference>
<dbReference type="Proteomes" id="UP001497457">
    <property type="component" value="Chromosome 36b"/>
</dbReference>
<feature type="domain" description="KOW" evidence="14">
    <location>
        <begin position="608"/>
        <end position="635"/>
    </location>
</feature>
<dbReference type="SMART" id="SM00739">
    <property type="entry name" value="KOW"/>
    <property type="match status" value="6"/>
</dbReference>
<evidence type="ECO:0000256" key="8">
    <source>
        <dbReference type="ARBA" id="ARBA00023163"/>
    </source>
</evidence>
<dbReference type="GO" id="GO:0005634">
    <property type="term" value="C:nucleus"/>
    <property type="evidence" value="ECO:0007669"/>
    <property type="project" value="UniProtKB-SubCell"/>
</dbReference>
<proteinExistence type="inferred from homology"/>
<keyword evidence="7" id="KW-0010">Activator</keyword>
<dbReference type="InterPro" id="IPR039385">
    <property type="entry name" value="NGN_Euk"/>
</dbReference>
<evidence type="ECO:0000256" key="3">
    <source>
        <dbReference type="ARBA" id="ARBA00022491"/>
    </source>
</evidence>
<accession>A0ABC9E4C9</accession>
<comment type="similarity">
    <text evidence="2 11">Belongs to the SPT5 family.</text>
</comment>
<evidence type="ECO:0000256" key="9">
    <source>
        <dbReference type="ARBA" id="ARBA00023242"/>
    </source>
</evidence>
<feature type="domain" description="NusG-like N-terminal" evidence="13">
    <location>
        <begin position="189"/>
        <end position="275"/>
    </location>
</feature>
<dbReference type="Pfam" id="PF03439">
    <property type="entry name" value="Spt5-NGN"/>
    <property type="match status" value="1"/>
</dbReference>
<evidence type="ECO:0000259" key="13">
    <source>
        <dbReference type="SMART" id="SM00738"/>
    </source>
</evidence>
<dbReference type="Gene3D" id="3.30.70.940">
    <property type="entry name" value="NusG, N-terminal domain"/>
    <property type="match status" value="1"/>
</dbReference>
<dbReference type="Pfam" id="PF23284">
    <property type="entry name" value="KOW2_Spt5"/>
    <property type="match status" value="1"/>
</dbReference>
<feature type="region of interest" description="Disordered" evidence="12">
    <location>
        <begin position="771"/>
        <end position="802"/>
    </location>
</feature>
<feature type="domain" description="KOW" evidence="14">
    <location>
        <begin position="994"/>
        <end position="1021"/>
    </location>
</feature>
<feature type="region of interest" description="Disordered" evidence="12">
    <location>
        <begin position="1"/>
        <end position="151"/>
    </location>
</feature>
<dbReference type="PIRSF" id="PIRSF036945">
    <property type="entry name" value="Spt5"/>
    <property type="match status" value="1"/>
</dbReference>
<dbReference type="CDD" id="cd06086">
    <property type="entry name" value="KOW_Spt5_6"/>
    <property type="match status" value="1"/>
</dbReference>
<dbReference type="InterPro" id="IPR005824">
    <property type="entry name" value="KOW"/>
</dbReference>
<evidence type="ECO:0000313" key="15">
    <source>
        <dbReference type="EMBL" id="CAL5051718.1"/>
    </source>
</evidence>
<dbReference type="SMART" id="SM00738">
    <property type="entry name" value="NGN"/>
    <property type="match status" value="1"/>
</dbReference>
<dbReference type="Gene3D" id="2.30.30.30">
    <property type="match status" value="4"/>
</dbReference>
<name>A0ABC9E4C9_9POAL</name>
<organism evidence="15 16">
    <name type="scientific">Urochloa decumbens</name>
    <dbReference type="NCBI Taxonomy" id="240449"/>
    <lineage>
        <taxon>Eukaryota</taxon>
        <taxon>Viridiplantae</taxon>
        <taxon>Streptophyta</taxon>
        <taxon>Embryophyta</taxon>
        <taxon>Tracheophyta</taxon>
        <taxon>Spermatophyta</taxon>
        <taxon>Magnoliopsida</taxon>
        <taxon>Liliopsida</taxon>
        <taxon>Poales</taxon>
        <taxon>Poaceae</taxon>
        <taxon>PACMAD clade</taxon>
        <taxon>Panicoideae</taxon>
        <taxon>Panicodae</taxon>
        <taxon>Paniceae</taxon>
        <taxon>Melinidinae</taxon>
        <taxon>Urochloa</taxon>
    </lineage>
</organism>
<evidence type="ECO:0000256" key="2">
    <source>
        <dbReference type="ARBA" id="ARBA00006956"/>
    </source>
</evidence>
<evidence type="ECO:0000256" key="4">
    <source>
        <dbReference type="ARBA" id="ARBA00022553"/>
    </source>
</evidence>
<evidence type="ECO:0000259" key="14">
    <source>
        <dbReference type="SMART" id="SM00739"/>
    </source>
</evidence>
<dbReference type="FunFam" id="2.30.30.30:FF:000024">
    <property type="entry name" value="Transcription elongation factor SPT5"/>
    <property type="match status" value="1"/>
</dbReference>
<comment type="subcellular location">
    <subcellularLocation>
        <location evidence="1 11">Nucleus</location>
    </subcellularLocation>
</comment>
<feature type="compositionally biased region" description="Acidic residues" evidence="12">
    <location>
        <begin position="8"/>
        <end position="38"/>
    </location>
</feature>
<gene>
    <name evidence="15" type="ORF">URODEC1_LOCUS92289</name>
</gene>
<evidence type="ECO:0000256" key="11">
    <source>
        <dbReference type="PIRNR" id="PIRNR036945"/>
    </source>
</evidence>
<dbReference type="AlphaFoldDB" id="A0ABC9E4C9"/>
<dbReference type="Pfam" id="PF23042">
    <property type="entry name" value="KOW1_SPT5"/>
    <property type="match status" value="1"/>
</dbReference>
<dbReference type="Pfam" id="PF11942">
    <property type="entry name" value="Spt5_N"/>
    <property type="match status" value="1"/>
</dbReference>
<dbReference type="Pfam" id="PF23037">
    <property type="entry name" value="KOWx_SPT5"/>
    <property type="match status" value="1"/>
</dbReference>
<feature type="domain" description="KOW" evidence="14">
    <location>
        <begin position="280"/>
        <end position="307"/>
    </location>
</feature>
<feature type="domain" description="KOW" evidence="14">
    <location>
        <begin position="719"/>
        <end position="746"/>
    </location>
</feature>
<dbReference type="FunFam" id="2.30.30.30:FF:000043">
    <property type="entry name" value="Transcription elongation factor SPT5"/>
    <property type="match status" value="1"/>
</dbReference>
<dbReference type="FunFam" id="3.30.70.940:FF:000007">
    <property type="entry name" value="Transcription elongation factor SPT5"/>
    <property type="match status" value="1"/>
</dbReference>
<dbReference type="PROSITE" id="PS01108">
    <property type="entry name" value="RIBOSOMAL_L24"/>
    <property type="match status" value="1"/>
</dbReference>
<evidence type="ECO:0000256" key="7">
    <source>
        <dbReference type="ARBA" id="ARBA00023159"/>
    </source>
</evidence>
<dbReference type="InterPro" id="IPR057936">
    <property type="entry name" value="KOWx_Spt5"/>
</dbReference>
<dbReference type="Pfam" id="PF23038">
    <property type="entry name" value="KOW6_SPT51-2"/>
    <property type="match status" value="1"/>
</dbReference>
<comment type="function">
    <text evidence="10">May regulate transcription elongation by RNA polymerase II. May enhance transcriptional pausing at sites proximal to the promoter, which may in turn facilitate the assembly of an elongation competent RNA polymerase II complex.</text>
</comment>